<organism evidence="2 3">
    <name type="scientific">Glossina morsitans morsitans</name>
    <name type="common">Savannah tsetse fly</name>
    <dbReference type="NCBI Taxonomy" id="37546"/>
    <lineage>
        <taxon>Eukaryota</taxon>
        <taxon>Metazoa</taxon>
        <taxon>Ecdysozoa</taxon>
        <taxon>Arthropoda</taxon>
        <taxon>Hexapoda</taxon>
        <taxon>Insecta</taxon>
        <taxon>Pterygota</taxon>
        <taxon>Neoptera</taxon>
        <taxon>Endopterygota</taxon>
        <taxon>Diptera</taxon>
        <taxon>Brachycera</taxon>
        <taxon>Muscomorpha</taxon>
        <taxon>Hippoboscoidea</taxon>
        <taxon>Glossinidae</taxon>
        <taxon>Glossina</taxon>
    </lineage>
</organism>
<dbReference type="EnsemblMetazoa" id="GMOY002157-RA">
    <property type="protein sequence ID" value="GMOY002157-PA"/>
    <property type="gene ID" value="GMOY002157"/>
</dbReference>
<dbReference type="VEuPathDB" id="VectorBase:GMOY002157"/>
<reference evidence="2" key="1">
    <citation type="submission" date="2020-05" db="UniProtKB">
        <authorList>
            <consortium name="EnsemblMetazoa"/>
        </authorList>
    </citation>
    <scope>IDENTIFICATION</scope>
    <source>
        <strain evidence="2">Yale</strain>
    </source>
</reference>
<evidence type="ECO:0000313" key="3">
    <source>
        <dbReference type="Proteomes" id="UP000092444"/>
    </source>
</evidence>
<evidence type="ECO:0000256" key="1">
    <source>
        <dbReference type="SAM" id="Coils"/>
    </source>
</evidence>
<evidence type="ECO:0000313" key="2">
    <source>
        <dbReference type="EnsemblMetazoa" id="GMOY002157-PA"/>
    </source>
</evidence>
<keyword evidence="3" id="KW-1185">Reference proteome</keyword>
<feature type="coiled-coil region" evidence="1">
    <location>
        <begin position="219"/>
        <end position="246"/>
    </location>
</feature>
<keyword evidence="1" id="KW-0175">Coiled coil</keyword>
<protein>
    <submittedName>
        <fullName evidence="2">Uncharacterized protein</fullName>
    </submittedName>
</protein>
<dbReference type="AlphaFoldDB" id="A0A1B0FEW7"/>
<accession>A0A1B0FEW7</accession>
<proteinExistence type="predicted"/>
<name>A0A1B0FEW7_GLOMM</name>
<dbReference type="Proteomes" id="UP000092444">
    <property type="component" value="Unassembled WGS sequence"/>
</dbReference>
<dbReference type="EMBL" id="CCAG010011328">
    <property type="status" value="NOT_ANNOTATED_CDS"/>
    <property type="molecule type" value="Genomic_DNA"/>
</dbReference>
<sequence length="261" mass="30807">MSRFSAKSRNAFPKGRPQKKWTTEETIKILEYIISNGNLEKPTAKSYYEKLIRQTGVDANWSLCKWKVRNLKTGYIKALEWQNTVGADMIRSENGDVNYVLDKVLRMSPHFKRLREIFGDIVVKNSQVENYEIKELTMSDFEIQPTHVSTPQPQTSLSTVTTTGVLENSNSQPFINGQKDASHDEGQQIYNNRDEQLTIEARRLLLEERRVKLDEQKMQMDYEIEMQKLKQEYELKKLQMEKDERIQKYELELKYKIKVEQ</sequence>